<dbReference type="EMBL" id="PDCK01000040">
    <property type="protein sequence ID" value="PRQ53729.1"/>
    <property type="molecule type" value="Genomic_DNA"/>
</dbReference>
<sequence length="48" mass="5498">MVKIARILKRAIDFWVCSFRENGSNLGAFFSVIELLNSNQRLRVRGGD</sequence>
<evidence type="ECO:0000313" key="1">
    <source>
        <dbReference type="EMBL" id="PRQ53729.1"/>
    </source>
</evidence>
<evidence type="ECO:0000313" key="2">
    <source>
        <dbReference type="Proteomes" id="UP000238479"/>
    </source>
</evidence>
<comment type="caution">
    <text evidence="1">The sequence shown here is derived from an EMBL/GenBank/DDBJ whole genome shotgun (WGS) entry which is preliminary data.</text>
</comment>
<accession>A0A2P6S4Z8</accession>
<organism evidence="1 2">
    <name type="scientific">Rosa chinensis</name>
    <name type="common">China rose</name>
    <dbReference type="NCBI Taxonomy" id="74649"/>
    <lineage>
        <taxon>Eukaryota</taxon>
        <taxon>Viridiplantae</taxon>
        <taxon>Streptophyta</taxon>
        <taxon>Embryophyta</taxon>
        <taxon>Tracheophyta</taxon>
        <taxon>Spermatophyta</taxon>
        <taxon>Magnoliopsida</taxon>
        <taxon>eudicotyledons</taxon>
        <taxon>Gunneridae</taxon>
        <taxon>Pentapetalae</taxon>
        <taxon>rosids</taxon>
        <taxon>fabids</taxon>
        <taxon>Rosales</taxon>
        <taxon>Rosaceae</taxon>
        <taxon>Rosoideae</taxon>
        <taxon>Rosoideae incertae sedis</taxon>
        <taxon>Rosa</taxon>
    </lineage>
</organism>
<dbReference type="Gramene" id="PRQ53729">
    <property type="protein sequence ID" value="PRQ53729"/>
    <property type="gene ID" value="RchiOBHm_Chr2g0169721"/>
</dbReference>
<reference evidence="1 2" key="1">
    <citation type="journal article" date="2018" name="Nat. Genet.">
        <title>The Rosa genome provides new insights in the design of modern roses.</title>
        <authorList>
            <person name="Bendahmane M."/>
        </authorList>
    </citation>
    <scope>NUCLEOTIDE SEQUENCE [LARGE SCALE GENOMIC DNA]</scope>
    <source>
        <strain evidence="2">cv. Old Blush</strain>
    </source>
</reference>
<dbReference type="AlphaFoldDB" id="A0A2P6S4Z8"/>
<gene>
    <name evidence="1" type="ORF">RchiOBHm_Chr2g0169721</name>
</gene>
<protein>
    <submittedName>
        <fullName evidence="1">Uncharacterized protein</fullName>
    </submittedName>
</protein>
<name>A0A2P6S4Z8_ROSCH</name>
<proteinExistence type="predicted"/>
<keyword evidence="2" id="KW-1185">Reference proteome</keyword>
<dbReference type="Proteomes" id="UP000238479">
    <property type="component" value="Chromosome 2"/>
</dbReference>